<evidence type="ECO:0000256" key="6">
    <source>
        <dbReference type="SAM" id="MobiDB-lite"/>
    </source>
</evidence>
<feature type="compositionally biased region" description="Polar residues" evidence="6">
    <location>
        <begin position="539"/>
        <end position="550"/>
    </location>
</feature>
<accession>A0A8T2JGT6</accession>
<evidence type="ECO:0000256" key="2">
    <source>
        <dbReference type="ARBA" id="ARBA00022553"/>
    </source>
</evidence>
<reference evidence="8" key="1">
    <citation type="thesis" date="2020" institute="ProQuest LLC" country="789 East Eisenhower Parkway, Ann Arbor, MI, USA">
        <title>Comparative Genomics and Chromosome Evolution.</title>
        <authorList>
            <person name="Mudd A.B."/>
        </authorList>
    </citation>
    <scope>NUCLEOTIDE SEQUENCE</scope>
    <source>
        <strain evidence="8">Female2</strain>
        <tissue evidence="8">Blood</tissue>
    </source>
</reference>
<dbReference type="FunFam" id="1.10.555.10:FF:000036">
    <property type="entry name" value="T-cell activation Rho GTPase-activating protein"/>
    <property type="match status" value="1"/>
</dbReference>
<evidence type="ECO:0000313" key="8">
    <source>
        <dbReference type="EMBL" id="KAG8444389.1"/>
    </source>
</evidence>
<dbReference type="InterPro" id="IPR047886">
    <property type="entry name" value="ARHGAP20-like_RhoGAP"/>
</dbReference>
<organism evidence="8 9">
    <name type="scientific">Hymenochirus boettgeri</name>
    <name type="common">Congo dwarf clawed frog</name>
    <dbReference type="NCBI Taxonomy" id="247094"/>
    <lineage>
        <taxon>Eukaryota</taxon>
        <taxon>Metazoa</taxon>
        <taxon>Chordata</taxon>
        <taxon>Craniata</taxon>
        <taxon>Vertebrata</taxon>
        <taxon>Euteleostomi</taxon>
        <taxon>Amphibia</taxon>
        <taxon>Batrachia</taxon>
        <taxon>Anura</taxon>
        <taxon>Pipoidea</taxon>
        <taxon>Pipidae</taxon>
        <taxon>Pipinae</taxon>
        <taxon>Hymenochirus</taxon>
    </lineage>
</organism>
<evidence type="ECO:0000313" key="9">
    <source>
        <dbReference type="Proteomes" id="UP000812440"/>
    </source>
</evidence>
<dbReference type="PANTHER" id="PTHR23179:SF26">
    <property type="entry name" value="T-CELL ACTIVATION RHO GTPASE-ACTIVATING PROTEIN"/>
    <property type="match status" value="1"/>
</dbReference>
<dbReference type="SUPFAM" id="SSF48350">
    <property type="entry name" value="GTPase activation domain, GAP"/>
    <property type="match status" value="1"/>
</dbReference>
<dbReference type="GO" id="GO:0007165">
    <property type="term" value="P:signal transduction"/>
    <property type="evidence" value="ECO:0007669"/>
    <property type="project" value="InterPro"/>
</dbReference>
<dbReference type="OrthoDB" id="27389at2759"/>
<protein>
    <recommendedName>
        <fullName evidence="4">T-cell activation Rho GTPase-activating protein</fullName>
    </recommendedName>
    <alternativeName>
        <fullName evidence="5">T-cell activation GTPase-activating protein</fullName>
    </alternativeName>
</protein>
<evidence type="ECO:0000259" key="7">
    <source>
        <dbReference type="PROSITE" id="PS50238"/>
    </source>
</evidence>
<dbReference type="Proteomes" id="UP000812440">
    <property type="component" value="Chromosome 5"/>
</dbReference>
<keyword evidence="3" id="KW-0344">Guanine-nucleotide releasing factor</keyword>
<dbReference type="GO" id="GO:0005096">
    <property type="term" value="F:GTPase activator activity"/>
    <property type="evidence" value="ECO:0007669"/>
    <property type="project" value="UniProtKB-KW"/>
</dbReference>
<dbReference type="Gene3D" id="1.10.555.10">
    <property type="entry name" value="Rho GTPase activation protein"/>
    <property type="match status" value="1"/>
</dbReference>
<name>A0A8T2JGT6_9PIPI</name>
<dbReference type="InterPro" id="IPR000198">
    <property type="entry name" value="RhoGAP_dom"/>
</dbReference>
<dbReference type="PANTHER" id="PTHR23179">
    <property type="entry name" value="T-CELL ACTIVATION RHO GTPASE ACTIVATING PROTEIN-RELATED"/>
    <property type="match status" value="1"/>
</dbReference>
<gene>
    <name evidence="8" type="ORF">GDO86_009540</name>
</gene>
<feature type="region of interest" description="Disordered" evidence="6">
    <location>
        <begin position="539"/>
        <end position="559"/>
    </location>
</feature>
<dbReference type="GO" id="GO:0005085">
    <property type="term" value="F:guanyl-nucleotide exchange factor activity"/>
    <property type="evidence" value="ECO:0007669"/>
    <property type="project" value="UniProtKB-KW"/>
</dbReference>
<evidence type="ECO:0000256" key="4">
    <source>
        <dbReference type="ARBA" id="ARBA00074142"/>
    </source>
</evidence>
<keyword evidence="9" id="KW-1185">Reference proteome</keyword>
<feature type="domain" description="Rho-GAP" evidence="7">
    <location>
        <begin position="159"/>
        <end position="347"/>
    </location>
</feature>
<dbReference type="Pfam" id="PF00620">
    <property type="entry name" value="RhoGAP"/>
    <property type="match status" value="1"/>
</dbReference>
<dbReference type="PROSITE" id="PS50238">
    <property type="entry name" value="RHOGAP"/>
    <property type="match status" value="1"/>
</dbReference>
<keyword evidence="2" id="KW-0597">Phosphoprotein</keyword>
<evidence type="ECO:0000256" key="3">
    <source>
        <dbReference type="ARBA" id="ARBA00022658"/>
    </source>
</evidence>
<dbReference type="CDD" id="cd04402">
    <property type="entry name" value="RhoGAP_ARHGAP20"/>
    <property type="match status" value="1"/>
</dbReference>
<feature type="compositionally biased region" description="Polar residues" evidence="6">
    <location>
        <begin position="469"/>
        <end position="480"/>
    </location>
</feature>
<dbReference type="SMART" id="SM00324">
    <property type="entry name" value="RhoGAP"/>
    <property type="match status" value="1"/>
</dbReference>
<dbReference type="InterPro" id="IPR008936">
    <property type="entry name" value="Rho_GTPase_activation_prot"/>
</dbReference>
<dbReference type="EMBL" id="JAACNH010000004">
    <property type="protein sequence ID" value="KAG8444389.1"/>
    <property type="molecule type" value="Genomic_DNA"/>
</dbReference>
<keyword evidence="1" id="KW-0343">GTPase activation</keyword>
<dbReference type="GO" id="GO:0035023">
    <property type="term" value="P:regulation of Rho protein signal transduction"/>
    <property type="evidence" value="ECO:0007669"/>
    <property type="project" value="InterPro"/>
</dbReference>
<sequence length="765" mass="86306">MMALPCGEEDEEEEACAFHSNPRNALLFIWPCHGCIASFRSLEVKELWLDTLVWQIREVGGIQDINIPYIRPLMKVLTGCSASKAINVGNMEHLIECHTEADAKKYQLLTAMIGEENICQEIDSNKKRRAIISWPFTLKRSSTLSETDPPELKLTLFEQPLSIVCEEDTLPQAILDILKILRQKGPTSEGIFRKAANEKVRKELKEDLNCGKKLDLKSKPVHLLAVVLKDFLRGIPHQLLSSELYPQWMNALEKPGLNEKIVNLKCVADKLPRPNWILLQHLICVLHHISKASAVNKMDSNNLAVCIGPNLLLPHQDKSLLLDAQKQLNDKVVTLVEFFIDNCFDLFGENVSELLGTSEQDSLDDLDVSEITSHQNDSAYDSTDPEHEGYVGVLTSYQQDVRICNLSSNEKHQNSHDQDFDLSLSTVTHCKNTVSSIDRRRSEPYIFPSQNSVVVRRKLTRSHDDVTSQKHLGQLTNGELSRQEAEDSYKKIMAKKMTLNSNNVIDVFDDVLQNACSDCSLDSSYSDCSVFTSSPLVSPTSPKKNSLQRHQSMKNKHKTDLTLPCREIKKHSNSFNDINHKKLLTKTQSWGPEGEVGAQRHICFRNSENARVKGFQQPAVVKLRHPQSYRKLSVEEVFRIVDQRHPGKPPSYDEAIQKKKPSFKSLTIQTIKAVSPNDCSTANSTTDITTNSTTSNSQAAANHLSIKEPSAKGLQQPFQAGKAKSVLVRTMSESARKHKHECLSRRCSQPFEIYEQIQYAKESYV</sequence>
<evidence type="ECO:0000256" key="5">
    <source>
        <dbReference type="ARBA" id="ARBA00077368"/>
    </source>
</evidence>
<proteinExistence type="predicted"/>
<comment type="caution">
    <text evidence="8">The sequence shown here is derived from an EMBL/GenBank/DDBJ whole genome shotgun (WGS) entry which is preliminary data.</text>
</comment>
<feature type="region of interest" description="Disordered" evidence="6">
    <location>
        <begin position="461"/>
        <end position="482"/>
    </location>
</feature>
<dbReference type="AlphaFoldDB" id="A0A8T2JGT6"/>
<evidence type="ECO:0000256" key="1">
    <source>
        <dbReference type="ARBA" id="ARBA00022468"/>
    </source>
</evidence>